<dbReference type="EMBL" id="NCVK01000009">
    <property type="protein sequence ID" value="ORP04330.1"/>
    <property type="molecule type" value="Genomic_DNA"/>
</dbReference>
<evidence type="ECO:0000313" key="1">
    <source>
        <dbReference type="EMBL" id="ORP04330.1"/>
    </source>
</evidence>
<evidence type="ECO:0000313" key="2">
    <source>
        <dbReference type="Proteomes" id="UP000193517"/>
    </source>
</evidence>
<dbReference type="AlphaFoldDB" id="A0A1X1KYD0"/>
<gene>
    <name evidence="1" type="ORF">B7695_03045</name>
</gene>
<accession>A0A1X1KYD0</accession>
<dbReference type="OrthoDB" id="3288608at2"/>
<protein>
    <submittedName>
        <fullName evidence="1">Uncharacterized protein</fullName>
    </submittedName>
</protein>
<dbReference type="RefSeq" id="WP_084889636.1">
    <property type="nucleotide sequence ID" value="NZ_NCVK01000009.1"/>
</dbReference>
<organism evidence="1 2">
    <name type="scientific">Streptococcus mitis</name>
    <dbReference type="NCBI Taxonomy" id="28037"/>
    <lineage>
        <taxon>Bacteria</taxon>
        <taxon>Bacillati</taxon>
        <taxon>Bacillota</taxon>
        <taxon>Bacilli</taxon>
        <taxon>Lactobacillales</taxon>
        <taxon>Streptococcaceae</taxon>
        <taxon>Streptococcus</taxon>
        <taxon>Streptococcus mitis group</taxon>
    </lineage>
</organism>
<sequence length="320" mass="38523">MKFEHKVLRIEEIDGYWLTLVPRKEFDEQKVTDLSCKAIVSDIREKYFLFLKRPFKEELNVYVFYKGDSILIIVNKIENEVYFFERYHEDIDEEFEKQFSTLISIQKVYRIFEKLNLRALLKEDFKGTGNIKKLEEYINFYCNVDSTFFEPFNILIALLKEKIEFTKTKEYTLPISPYKIEEAYYQIIESYKNYCQKSILKLLNSNIPHQKEKWTEWEESLSDWKDFYNSNQFFQGNEVLIERYRENEYLNDFKIQCKSRGINTNYGEDVLKNTISRIIEIISYKKGVNIETVELSLKKTIGVKKKDELNSFLINNIIGE</sequence>
<dbReference type="Proteomes" id="UP000193517">
    <property type="component" value="Unassembled WGS sequence"/>
</dbReference>
<proteinExistence type="predicted"/>
<reference evidence="1 2" key="1">
    <citation type="journal article" date="2016" name="Eur. J. Clin. Microbiol. Infect. Dis.">
        <title>Whole genome sequencing as a tool for phylogenetic analysis of clinical strains of Mitis group streptococci.</title>
        <authorList>
            <person name="Rasmussen L.H."/>
            <person name="Dargis R."/>
            <person name="Hojholt K."/>
            <person name="Christensen J.J."/>
            <person name="Skovgaard O."/>
            <person name="Justesen U.S."/>
            <person name="Rosenvinge F.S."/>
            <person name="Moser C."/>
            <person name="Lukjancenko O."/>
            <person name="Rasmussen S."/>
            <person name="Nielsen X.C."/>
        </authorList>
    </citation>
    <scope>NUCLEOTIDE SEQUENCE [LARGE SCALE GENOMIC DNA]</scope>
    <source>
        <strain evidence="1 2">OD_317805_11</strain>
    </source>
</reference>
<name>A0A1X1KYD0_STRMT</name>
<comment type="caution">
    <text evidence="1">The sequence shown here is derived from an EMBL/GenBank/DDBJ whole genome shotgun (WGS) entry which is preliminary data.</text>
</comment>